<evidence type="ECO:0000313" key="11">
    <source>
        <dbReference type="EMBL" id="CAG9568677.1"/>
    </source>
</evidence>
<keyword evidence="5" id="KW-0552">Olfaction</keyword>
<dbReference type="InterPro" id="IPR004117">
    <property type="entry name" value="7tm6_olfct_rcpt"/>
</dbReference>
<accession>A0A8J2QTI2</accession>
<gene>
    <name evidence="11" type="ORF">DCHRY22_LOCUS8520</name>
</gene>
<feature type="transmembrane region" description="Helical" evidence="10">
    <location>
        <begin position="179"/>
        <end position="202"/>
    </location>
</feature>
<feature type="transmembrane region" description="Helical" evidence="10">
    <location>
        <begin position="64"/>
        <end position="83"/>
    </location>
</feature>
<evidence type="ECO:0000256" key="6">
    <source>
        <dbReference type="ARBA" id="ARBA00022989"/>
    </source>
</evidence>
<reference evidence="11" key="1">
    <citation type="submission" date="2021-09" db="EMBL/GenBank/DDBJ databases">
        <authorList>
            <person name="Martin H S."/>
        </authorList>
    </citation>
    <scope>NUCLEOTIDE SEQUENCE</scope>
</reference>
<dbReference type="GO" id="GO:0004984">
    <property type="term" value="F:olfactory receptor activity"/>
    <property type="evidence" value="ECO:0007669"/>
    <property type="project" value="InterPro"/>
</dbReference>
<keyword evidence="8" id="KW-0675">Receptor</keyword>
<evidence type="ECO:0000256" key="5">
    <source>
        <dbReference type="ARBA" id="ARBA00022725"/>
    </source>
</evidence>
<comment type="caution">
    <text evidence="11">The sequence shown here is derived from an EMBL/GenBank/DDBJ whole genome shotgun (WGS) entry which is preliminary data.</text>
</comment>
<keyword evidence="2" id="KW-1003">Cell membrane</keyword>
<evidence type="ECO:0000256" key="1">
    <source>
        <dbReference type="ARBA" id="ARBA00004651"/>
    </source>
</evidence>
<dbReference type="Proteomes" id="UP000789524">
    <property type="component" value="Unassembled WGS sequence"/>
</dbReference>
<dbReference type="GO" id="GO:0007165">
    <property type="term" value="P:signal transduction"/>
    <property type="evidence" value="ECO:0007669"/>
    <property type="project" value="UniProtKB-KW"/>
</dbReference>
<keyword evidence="7 10" id="KW-0472">Membrane</keyword>
<keyword evidence="3" id="KW-0716">Sensory transduction</keyword>
<keyword evidence="6 10" id="KW-1133">Transmembrane helix</keyword>
<evidence type="ECO:0000256" key="2">
    <source>
        <dbReference type="ARBA" id="ARBA00022475"/>
    </source>
</evidence>
<proteinExistence type="predicted"/>
<keyword evidence="4 10" id="KW-0812">Transmembrane</keyword>
<evidence type="ECO:0000256" key="3">
    <source>
        <dbReference type="ARBA" id="ARBA00022606"/>
    </source>
</evidence>
<keyword evidence="9" id="KW-0807">Transducer</keyword>
<dbReference type="EMBL" id="CAKASE010000061">
    <property type="protein sequence ID" value="CAG9568677.1"/>
    <property type="molecule type" value="Genomic_DNA"/>
</dbReference>
<feature type="transmembrane region" description="Helical" evidence="10">
    <location>
        <begin position="95"/>
        <end position="115"/>
    </location>
</feature>
<name>A0A8J2QTI2_9NEOP</name>
<dbReference type="Pfam" id="PF02949">
    <property type="entry name" value="7tm_6"/>
    <property type="match status" value="2"/>
</dbReference>
<dbReference type="PANTHER" id="PTHR21137:SF35">
    <property type="entry name" value="ODORANT RECEPTOR 19A-RELATED"/>
    <property type="match status" value="1"/>
</dbReference>
<evidence type="ECO:0000256" key="9">
    <source>
        <dbReference type="ARBA" id="ARBA00023224"/>
    </source>
</evidence>
<evidence type="ECO:0000256" key="10">
    <source>
        <dbReference type="SAM" id="Phobius"/>
    </source>
</evidence>
<dbReference type="GO" id="GO:0005549">
    <property type="term" value="F:odorant binding"/>
    <property type="evidence" value="ECO:0007669"/>
    <property type="project" value="InterPro"/>
</dbReference>
<sequence>MDYDKTLYLTSEAFKFSGIEMGYTNIPKYLKYLYHFNILWLYTDVFGEFFWLCEGIAMGKSIDLLSMVAPCSALCILSTAKTLPMIIKSKDMSTYLLFIPFLVNSLTEIFLMCFFGDQMIDSSYNITQSVYNSNWYEADEDVKKSVLLILFRSQQPCKITAANFADLHLRSFTTSMKNAAVTFMFLVFLSCNLAQIFLLCYFGDLVMKSSMEVSSSIYNSMWYKMDAKSTKSLLIVHFRSLKPCKLTAFGFSDVSLKSFMSVSINY</sequence>
<organism evidence="11 12">
    <name type="scientific">Danaus chrysippus</name>
    <name type="common">African queen</name>
    <dbReference type="NCBI Taxonomy" id="151541"/>
    <lineage>
        <taxon>Eukaryota</taxon>
        <taxon>Metazoa</taxon>
        <taxon>Ecdysozoa</taxon>
        <taxon>Arthropoda</taxon>
        <taxon>Hexapoda</taxon>
        <taxon>Insecta</taxon>
        <taxon>Pterygota</taxon>
        <taxon>Neoptera</taxon>
        <taxon>Endopterygota</taxon>
        <taxon>Lepidoptera</taxon>
        <taxon>Glossata</taxon>
        <taxon>Ditrysia</taxon>
        <taxon>Papilionoidea</taxon>
        <taxon>Nymphalidae</taxon>
        <taxon>Danainae</taxon>
        <taxon>Danaini</taxon>
        <taxon>Danaina</taxon>
        <taxon>Danaus</taxon>
        <taxon>Anosia</taxon>
    </lineage>
</organism>
<feature type="transmembrane region" description="Helical" evidence="10">
    <location>
        <begin position="32"/>
        <end position="52"/>
    </location>
</feature>
<evidence type="ECO:0000256" key="7">
    <source>
        <dbReference type="ARBA" id="ARBA00023136"/>
    </source>
</evidence>
<comment type="subcellular location">
    <subcellularLocation>
        <location evidence="1">Cell membrane</location>
        <topology evidence="1">Multi-pass membrane protein</topology>
    </subcellularLocation>
</comment>
<evidence type="ECO:0000313" key="12">
    <source>
        <dbReference type="Proteomes" id="UP000789524"/>
    </source>
</evidence>
<keyword evidence="12" id="KW-1185">Reference proteome</keyword>
<evidence type="ECO:0000256" key="8">
    <source>
        <dbReference type="ARBA" id="ARBA00023170"/>
    </source>
</evidence>
<dbReference type="GO" id="GO:0005886">
    <property type="term" value="C:plasma membrane"/>
    <property type="evidence" value="ECO:0007669"/>
    <property type="project" value="UniProtKB-SubCell"/>
</dbReference>
<evidence type="ECO:0000256" key="4">
    <source>
        <dbReference type="ARBA" id="ARBA00022692"/>
    </source>
</evidence>
<dbReference type="PANTHER" id="PTHR21137">
    <property type="entry name" value="ODORANT RECEPTOR"/>
    <property type="match status" value="1"/>
</dbReference>
<protein>
    <submittedName>
        <fullName evidence="11">(African queen) hypothetical protein</fullName>
    </submittedName>
</protein>
<dbReference type="OrthoDB" id="8185860at2759"/>
<dbReference type="AlphaFoldDB" id="A0A8J2QTI2"/>